<dbReference type="RefSeq" id="WP_068174087.1">
    <property type="nucleotide sequence ID" value="NZ_AOGK01000011.1"/>
</dbReference>
<evidence type="ECO:0000313" key="2">
    <source>
        <dbReference type="EMBL" id="MDG5976239.1"/>
    </source>
</evidence>
<dbReference type="OrthoDB" id="1675191at2"/>
<keyword evidence="1" id="KW-0812">Transmembrane</keyword>
<sequence length="146" mass="15632">MTTDNPDTMPEAEDTRWLETYAEDVFLPSVRVQLGWRDVEAAVEQGAILPSEAHALWASWAMPGSPTRVAAPSATPVPEPRPAPVELPLESTLVSPMPRLTEKEPPAEPFQAAGQEGPGMARRLVTALGLVAVGAVLSALVLRTWS</sequence>
<dbReference type="Proteomes" id="UP001152876">
    <property type="component" value="Unassembled WGS sequence"/>
</dbReference>
<dbReference type="AlphaFoldDB" id="A0A9X4NU90"/>
<reference evidence="2" key="1">
    <citation type="submission" date="2013-01" db="EMBL/GenBank/DDBJ databases">
        <title>Genome draft of Hydrogenophaga taeniospiralis 2K1.</title>
        <authorList>
            <person name="Gomila M."/>
            <person name="Lalucat J."/>
        </authorList>
    </citation>
    <scope>NUCLEOTIDE SEQUENCE</scope>
    <source>
        <strain evidence="2">CCUG 15921</strain>
    </source>
</reference>
<keyword evidence="1" id="KW-0472">Membrane</keyword>
<evidence type="ECO:0000256" key="1">
    <source>
        <dbReference type="SAM" id="Phobius"/>
    </source>
</evidence>
<organism evidence="2 3">
    <name type="scientific">Hydrogenophaga taeniospiralis CCUG 15921</name>
    <dbReference type="NCBI Taxonomy" id="1281780"/>
    <lineage>
        <taxon>Bacteria</taxon>
        <taxon>Pseudomonadati</taxon>
        <taxon>Pseudomonadota</taxon>
        <taxon>Betaproteobacteria</taxon>
        <taxon>Burkholderiales</taxon>
        <taxon>Comamonadaceae</taxon>
        <taxon>Hydrogenophaga</taxon>
    </lineage>
</organism>
<comment type="caution">
    <text evidence="2">The sequence shown here is derived from an EMBL/GenBank/DDBJ whole genome shotgun (WGS) entry which is preliminary data.</text>
</comment>
<feature type="transmembrane region" description="Helical" evidence="1">
    <location>
        <begin position="124"/>
        <end position="145"/>
    </location>
</feature>
<proteinExistence type="predicted"/>
<keyword evidence="1" id="KW-1133">Transmembrane helix</keyword>
<accession>A0A9X4NU90</accession>
<dbReference type="EMBL" id="AOGK01000011">
    <property type="protein sequence ID" value="MDG5976239.1"/>
    <property type="molecule type" value="Genomic_DNA"/>
</dbReference>
<protein>
    <submittedName>
        <fullName evidence="2">Uncharacterized protein</fullName>
    </submittedName>
</protein>
<evidence type="ECO:0000313" key="3">
    <source>
        <dbReference type="Proteomes" id="UP001152876"/>
    </source>
</evidence>
<gene>
    <name evidence="2" type="ORF">H010_13316</name>
</gene>
<name>A0A9X4NU90_9BURK</name>
<keyword evidence="3" id="KW-1185">Reference proteome</keyword>